<dbReference type="CDD" id="cd20404">
    <property type="entry name" value="Tudor_Agenet_AtEML-like"/>
    <property type="match status" value="1"/>
</dbReference>
<dbReference type="eggNOG" id="KOG1525">
    <property type="taxonomic scope" value="Eukaryota"/>
</dbReference>
<feature type="region of interest" description="Disordered" evidence="5">
    <location>
        <begin position="293"/>
        <end position="338"/>
    </location>
</feature>
<evidence type="ECO:0000256" key="1">
    <source>
        <dbReference type="ARBA" id="ARBA00004123"/>
    </source>
</evidence>
<keyword evidence="7" id="KW-1185">Reference proteome</keyword>
<evidence type="ECO:0000256" key="5">
    <source>
        <dbReference type="SAM" id="MobiDB-lite"/>
    </source>
</evidence>
<organism evidence="6 7">
    <name type="scientific">Ricinus communis</name>
    <name type="common">Castor bean</name>
    <dbReference type="NCBI Taxonomy" id="3988"/>
    <lineage>
        <taxon>Eukaryota</taxon>
        <taxon>Viridiplantae</taxon>
        <taxon>Streptophyta</taxon>
        <taxon>Embryophyta</taxon>
        <taxon>Tracheophyta</taxon>
        <taxon>Spermatophyta</taxon>
        <taxon>Magnoliopsida</taxon>
        <taxon>eudicotyledons</taxon>
        <taxon>Gunneridae</taxon>
        <taxon>Pentapetalae</taxon>
        <taxon>rosids</taxon>
        <taxon>fabids</taxon>
        <taxon>Malpighiales</taxon>
        <taxon>Euphorbiaceae</taxon>
        <taxon>Acalyphoideae</taxon>
        <taxon>Acalypheae</taxon>
        <taxon>Ricinus</taxon>
    </lineage>
</organism>
<feature type="region of interest" description="Disordered" evidence="5">
    <location>
        <begin position="375"/>
        <end position="397"/>
    </location>
</feature>
<evidence type="ECO:0000313" key="7">
    <source>
        <dbReference type="Proteomes" id="UP000008311"/>
    </source>
</evidence>
<name>B9SBX5_RICCO</name>
<evidence type="ECO:0000256" key="3">
    <source>
        <dbReference type="ARBA" id="ARBA00023204"/>
    </source>
</evidence>
<proteinExistence type="predicted"/>
<evidence type="ECO:0000256" key="4">
    <source>
        <dbReference type="ARBA" id="ARBA00023242"/>
    </source>
</evidence>
<dbReference type="STRING" id="3988.B9SBX5"/>
<keyword evidence="2" id="KW-0227">DNA damage</keyword>
<comment type="subcellular location">
    <subcellularLocation>
        <location evidence="1">Nucleus</location>
    </subcellularLocation>
</comment>
<dbReference type="InParanoid" id="B9SBX5"/>
<evidence type="ECO:0000313" key="6">
    <source>
        <dbReference type="EMBL" id="EEF38833.1"/>
    </source>
</evidence>
<dbReference type="GO" id="GO:0007064">
    <property type="term" value="P:mitotic sister chromatid cohesion"/>
    <property type="evidence" value="ECO:0007669"/>
    <property type="project" value="InterPro"/>
</dbReference>
<dbReference type="GO" id="GO:0006281">
    <property type="term" value="P:DNA repair"/>
    <property type="evidence" value="ECO:0007669"/>
    <property type="project" value="UniProtKB-KW"/>
</dbReference>
<evidence type="ECO:0000256" key="2">
    <source>
        <dbReference type="ARBA" id="ARBA00022763"/>
    </source>
</evidence>
<protein>
    <submittedName>
        <fullName evidence="6">Uncharacterized protein</fullName>
    </submittedName>
</protein>
<dbReference type="PANTHER" id="PTHR12663">
    <property type="entry name" value="ANDROGEN INDUCED INHIBITOR OF PROLIFERATION AS3 / PDS5-RELATED"/>
    <property type="match status" value="1"/>
</dbReference>
<dbReference type="Proteomes" id="UP000008311">
    <property type="component" value="Unassembled WGS sequence"/>
</dbReference>
<dbReference type="Pfam" id="PF20168">
    <property type="entry name" value="PDS5"/>
    <property type="match status" value="1"/>
</dbReference>
<dbReference type="GO" id="GO:0005634">
    <property type="term" value="C:nucleus"/>
    <property type="evidence" value="ECO:0007669"/>
    <property type="project" value="UniProtKB-SubCell"/>
</dbReference>
<keyword evidence="4" id="KW-0539">Nucleus</keyword>
<reference evidence="7" key="1">
    <citation type="journal article" date="2010" name="Nat. Biotechnol.">
        <title>Draft genome sequence of the oilseed species Ricinus communis.</title>
        <authorList>
            <person name="Chan A.P."/>
            <person name="Crabtree J."/>
            <person name="Zhao Q."/>
            <person name="Lorenzi H."/>
            <person name="Orvis J."/>
            <person name="Puiu D."/>
            <person name="Melake-Berhan A."/>
            <person name="Jones K.M."/>
            <person name="Redman J."/>
            <person name="Chen G."/>
            <person name="Cahoon E.B."/>
            <person name="Gedil M."/>
            <person name="Stanke M."/>
            <person name="Haas B.J."/>
            <person name="Wortman J.R."/>
            <person name="Fraser-Liggett C.M."/>
            <person name="Ravel J."/>
            <person name="Rabinowicz P.D."/>
        </authorList>
    </citation>
    <scope>NUCLEOTIDE SEQUENCE [LARGE SCALE GENOMIC DNA]</scope>
    <source>
        <strain evidence="7">cv. Hale</strain>
    </source>
</reference>
<keyword evidence="3" id="KW-0234">DNA repair</keyword>
<gene>
    <name evidence="6" type="ORF">RCOM_0700100</name>
</gene>
<dbReference type="PANTHER" id="PTHR12663:SF3">
    <property type="entry name" value="SISTER CHROMATID COHESION PROTEIN PDS5 HOMOLOG C"/>
    <property type="match status" value="1"/>
</dbReference>
<dbReference type="InterPro" id="IPR039776">
    <property type="entry name" value="Pds5"/>
</dbReference>
<accession>B9SBX5</accession>
<feature type="compositionally biased region" description="Basic residues" evidence="5">
    <location>
        <begin position="377"/>
        <end position="386"/>
    </location>
</feature>
<sequence length="397" mass="44011">MTMEVKEEEKLAENLEAAGNALLSRPDPSSVDQLLLLLDKLEKYLLETKQSASNYVQKALRSAMNALTTKELLNNLNVDVKVSVASCSCEIMRCTAPDAPCGDEQLKSVLPITRKLGERVIENCVSKLVPYMGQAVQYMGFPLDDYGKFVAYICAQNRGTLDHNKVNPFQDTSAKKHPKSSCNQGICNSSSVNQSLKSGHVWSQQWRGRKVREGKSRMKKACLAPDDGKPFVENLIGSRIKVWCVEEHASYEGDVVSYDPKEKKHKVRYANGDEKMLLLEKEWWKFVGDGSGAKNKTSEVGHTDSAVESEDGVGGVCSMPEESSIDNIGRSNDDPLKPRAVKECNTTNSAIDCEDKNEKSTLLIGTLSKNLVPANLTKRRSPRHQMMKSQKQHGTPN</sequence>
<dbReference type="AlphaFoldDB" id="B9SBX5"/>
<dbReference type="EMBL" id="EQ973918">
    <property type="protein sequence ID" value="EEF38833.1"/>
    <property type="molecule type" value="Genomic_DNA"/>
</dbReference>
<feature type="compositionally biased region" description="Polar residues" evidence="5">
    <location>
        <begin position="387"/>
        <end position="397"/>
    </location>
</feature>